<dbReference type="GO" id="GO:0000976">
    <property type="term" value="F:transcription cis-regulatory region binding"/>
    <property type="evidence" value="ECO:0007669"/>
    <property type="project" value="TreeGrafter"/>
</dbReference>
<evidence type="ECO:0000256" key="1">
    <source>
        <dbReference type="ARBA" id="ARBA00023015"/>
    </source>
</evidence>
<evidence type="ECO:0000259" key="6">
    <source>
        <dbReference type="PROSITE" id="PS50977"/>
    </source>
</evidence>
<feature type="DNA-binding region" description="H-T-H motif" evidence="4">
    <location>
        <begin position="45"/>
        <end position="64"/>
    </location>
</feature>
<gene>
    <name evidence="7" type="ORF">PHY01_01100</name>
</gene>
<dbReference type="Proteomes" id="UP000320338">
    <property type="component" value="Unassembled WGS sequence"/>
</dbReference>
<evidence type="ECO:0000256" key="3">
    <source>
        <dbReference type="ARBA" id="ARBA00023163"/>
    </source>
</evidence>
<keyword evidence="8" id="KW-1185">Reference proteome</keyword>
<dbReference type="InterPro" id="IPR036271">
    <property type="entry name" value="Tet_transcr_reg_TetR-rel_C_sf"/>
</dbReference>
<organism evidence="7 8">
    <name type="scientific">Pseudonocardia hydrocarbonoxydans</name>
    <dbReference type="NCBI Taxonomy" id="76726"/>
    <lineage>
        <taxon>Bacteria</taxon>
        <taxon>Bacillati</taxon>
        <taxon>Actinomycetota</taxon>
        <taxon>Actinomycetes</taxon>
        <taxon>Pseudonocardiales</taxon>
        <taxon>Pseudonocardiaceae</taxon>
        <taxon>Pseudonocardia</taxon>
    </lineage>
</organism>
<dbReference type="PRINTS" id="PR00455">
    <property type="entry name" value="HTHTETR"/>
</dbReference>
<dbReference type="SUPFAM" id="SSF46689">
    <property type="entry name" value="Homeodomain-like"/>
    <property type="match status" value="1"/>
</dbReference>
<dbReference type="OrthoDB" id="3573803at2"/>
<proteinExistence type="predicted"/>
<name>A0A4Y3WFQ2_9PSEU</name>
<evidence type="ECO:0000313" key="8">
    <source>
        <dbReference type="Proteomes" id="UP000320338"/>
    </source>
</evidence>
<dbReference type="PROSITE" id="PS50977">
    <property type="entry name" value="HTH_TETR_2"/>
    <property type="match status" value="1"/>
</dbReference>
<dbReference type="GO" id="GO:0003700">
    <property type="term" value="F:DNA-binding transcription factor activity"/>
    <property type="evidence" value="ECO:0007669"/>
    <property type="project" value="TreeGrafter"/>
</dbReference>
<dbReference type="RefSeq" id="WP_141276175.1">
    <property type="nucleotide sequence ID" value="NZ_BAAARZ010000022.1"/>
</dbReference>
<dbReference type="Gene3D" id="1.10.357.10">
    <property type="entry name" value="Tetracycline Repressor, domain 2"/>
    <property type="match status" value="1"/>
</dbReference>
<evidence type="ECO:0000313" key="7">
    <source>
        <dbReference type="EMBL" id="GEC17827.1"/>
    </source>
</evidence>
<accession>A0A4Y3WFQ2</accession>
<dbReference type="PANTHER" id="PTHR30055">
    <property type="entry name" value="HTH-TYPE TRANSCRIPTIONAL REGULATOR RUTR"/>
    <property type="match status" value="1"/>
</dbReference>
<dbReference type="EMBL" id="BJNG01000001">
    <property type="protein sequence ID" value="GEC17827.1"/>
    <property type="molecule type" value="Genomic_DNA"/>
</dbReference>
<sequence>MSSADEPRAADPRARAAQTKRDRTRRALLDAADATFGSRGWARTRIEDIAAAAGVSAATAYNHFPSKHSLIGHVYAPLVRPLFVQAERDVAAGRPSVAALEDQVRALARTAARHRELSASFFSAVQDYTIRVEGPADPTDEIDPRLLAPVPDSIRLLVEHGQSTGELRAFPPAADISAMIVNTLLTRTMNRPDESADARAELLLTVLFGALRPELLLNGPADDRPFRRRS</sequence>
<evidence type="ECO:0000256" key="4">
    <source>
        <dbReference type="PROSITE-ProRule" id="PRU00335"/>
    </source>
</evidence>
<keyword evidence="3" id="KW-0804">Transcription</keyword>
<protein>
    <recommendedName>
        <fullName evidence="6">HTH tetR-type domain-containing protein</fullName>
    </recommendedName>
</protein>
<dbReference type="InterPro" id="IPR009057">
    <property type="entry name" value="Homeodomain-like_sf"/>
</dbReference>
<evidence type="ECO:0000256" key="2">
    <source>
        <dbReference type="ARBA" id="ARBA00023125"/>
    </source>
</evidence>
<dbReference type="InterPro" id="IPR001647">
    <property type="entry name" value="HTH_TetR"/>
</dbReference>
<evidence type="ECO:0000256" key="5">
    <source>
        <dbReference type="SAM" id="MobiDB-lite"/>
    </source>
</evidence>
<dbReference type="SUPFAM" id="SSF48498">
    <property type="entry name" value="Tetracyclin repressor-like, C-terminal domain"/>
    <property type="match status" value="1"/>
</dbReference>
<dbReference type="InterPro" id="IPR050109">
    <property type="entry name" value="HTH-type_TetR-like_transc_reg"/>
</dbReference>
<dbReference type="PANTHER" id="PTHR30055:SF234">
    <property type="entry name" value="HTH-TYPE TRANSCRIPTIONAL REGULATOR BETI"/>
    <property type="match status" value="1"/>
</dbReference>
<dbReference type="Pfam" id="PF00440">
    <property type="entry name" value="TetR_N"/>
    <property type="match status" value="1"/>
</dbReference>
<dbReference type="AlphaFoldDB" id="A0A4Y3WFQ2"/>
<reference evidence="7 8" key="1">
    <citation type="submission" date="2019-06" db="EMBL/GenBank/DDBJ databases">
        <title>Whole genome shotgun sequence of Pseudonocardia hydrocarbonoxydans NBRC 14498.</title>
        <authorList>
            <person name="Hosoyama A."/>
            <person name="Uohara A."/>
            <person name="Ohji S."/>
            <person name="Ichikawa N."/>
        </authorList>
    </citation>
    <scope>NUCLEOTIDE SEQUENCE [LARGE SCALE GENOMIC DNA]</scope>
    <source>
        <strain evidence="7 8">NBRC 14498</strain>
    </source>
</reference>
<feature type="region of interest" description="Disordered" evidence="5">
    <location>
        <begin position="1"/>
        <end position="24"/>
    </location>
</feature>
<keyword evidence="1" id="KW-0805">Transcription regulation</keyword>
<comment type="caution">
    <text evidence="7">The sequence shown here is derived from an EMBL/GenBank/DDBJ whole genome shotgun (WGS) entry which is preliminary data.</text>
</comment>
<feature type="domain" description="HTH tetR-type" evidence="6">
    <location>
        <begin position="22"/>
        <end position="82"/>
    </location>
</feature>
<keyword evidence="2 4" id="KW-0238">DNA-binding</keyword>